<dbReference type="PROSITE" id="PS00012">
    <property type="entry name" value="PHOSPHOPANTETHEINE"/>
    <property type="match status" value="1"/>
</dbReference>
<evidence type="ECO:0000256" key="5">
    <source>
        <dbReference type="ARBA" id="ARBA00022679"/>
    </source>
</evidence>
<evidence type="ECO:0000256" key="6">
    <source>
        <dbReference type="ARBA" id="ARBA00023268"/>
    </source>
</evidence>
<dbReference type="InterPro" id="IPR018201">
    <property type="entry name" value="Ketoacyl_synth_AS"/>
</dbReference>
<reference evidence="13" key="1">
    <citation type="journal article" date="2019" name="Int. J. Syst. Evol. Microbiol.">
        <title>The Global Catalogue of Microorganisms (GCM) 10K type strain sequencing project: providing services to taxonomists for standard genome sequencing and annotation.</title>
        <authorList>
            <consortium name="The Broad Institute Genomics Platform"/>
            <consortium name="The Broad Institute Genome Sequencing Center for Infectious Disease"/>
            <person name="Wu L."/>
            <person name="Ma J."/>
        </authorList>
    </citation>
    <scope>NUCLEOTIDE SEQUENCE [LARGE SCALE GENOMIC DNA]</scope>
    <source>
        <strain evidence="13">JCM 3272</strain>
    </source>
</reference>
<dbReference type="Pfam" id="PF00109">
    <property type="entry name" value="ketoacyl-synt"/>
    <property type="match status" value="1"/>
</dbReference>
<dbReference type="InterPro" id="IPR011032">
    <property type="entry name" value="GroES-like_sf"/>
</dbReference>
<dbReference type="PROSITE" id="PS50075">
    <property type="entry name" value="CARRIER"/>
    <property type="match status" value="1"/>
</dbReference>
<dbReference type="Gene3D" id="3.90.180.10">
    <property type="entry name" value="Medium-chain alcohol dehydrogenases, catalytic domain"/>
    <property type="match status" value="1"/>
</dbReference>
<dbReference type="InterPro" id="IPR014031">
    <property type="entry name" value="Ketoacyl_synth_C"/>
</dbReference>
<dbReference type="InterPro" id="IPR014043">
    <property type="entry name" value="Acyl_transferase_dom"/>
</dbReference>
<dbReference type="SMART" id="SM00822">
    <property type="entry name" value="PKS_KR"/>
    <property type="match status" value="1"/>
</dbReference>
<feature type="region of interest" description="N-terminal hotdog fold" evidence="7">
    <location>
        <begin position="898"/>
        <end position="1009"/>
    </location>
</feature>
<dbReference type="InterPro" id="IPR050091">
    <property type="entry name" value="PKS_NRPS_Biosynth_Enz"/>
</dbReference>
<dbReference type="Pfam" id="PF08659">
    <property type="entry name" value="KR"/>
    <property type="match status" value="1"/>
</dbReference>
<dbReference type="InterPro" id="IPR009081">
    <property type="entry name" value="PP-bd_ACP"/>
</dbReference>
<evidence type="ECO:0000313" key="12">
    <source>
        <dbReference type="EMBL" id="GAA2387947.1"/>
    </source>
</evidence>
<dbReference type="Pfam" id="PF22953">
    <property type="entry name" value="SpnB_Rossmann"/>
    <property type="match status" value="1"/>
</dbReference>
<dbReference type="InterPro" id="IPR020807">
    <property type="entry name" value="PKS_DH"/>
</dbReference>
<sequence>MTASQQETQDVVQALRASLKETERLRRQNRELAAAAAEPIAIVSMACRFPGGVATPEQLWDLLAEGRDAVTEFPADRGWDLDALFDPDPDRVGCSYTREGGFLTDAGAFDAAFFGISPREALAIDPQQRLLLQVAWEALERAGIDPETLRGSPTGIYAGVMYNDYGGRLIDRIPEGFEGYIGNGSAGSIATGRVAYTLGLEGPAVTIDTACSSSLVALHLAAEALRRGDCTLALAGGVTVLATPSTFVEFSRQRGLAPDGRCKAFAGAADGVGWAEGVGLALVERLADARRLGHPVLAVIRGSAVNSDGASNGLTAPNGPSQQRVIRRALASAGLRPSDVDAVEGHGTGTTLGDPIEAQALLATYGQDRAAPLHLGSVKSNLGHTQAAAGIAGVMKLVLALRHERLPRTLHVDAPSPHVDWESGNVRLLTQAVPWPRNGRPRRAGVSSFGVSGTNAHLIIEEPPAAEDHPAPAPQTPWIVSARTPEALRRYAGRLAEHAGADPGDVAYTLAGRTSFAHRAVILDDHRRGLAALAASEPHTVLPDTVVTNANAAAPGKLTFVFPGQGSQWPGMAVDLAAADPAFAAHLDACAAALAPHIDWDFAAALRDPAMQERTEVVQPVTFAVVVALARRWLDFGVRPDAVIGHSQGELAAAHVAGMLSLADAAKIVAVRAKALARLSGIGGMASIPLPADEIELPEGAVISALNSPSTTVVSGLAAVVDALLATYPRARRVNIDYPSHSPHVEALREQVLTDLAGVTAAPGDIPFVSTVTGEPVDHRRLGAEYWYDNLRRPVRFHPTLRALADRGHNAFIEVSPHPVLTIGITETLPDAHVLPTLHRNRPGPEQFRAALARAHAAGLPVRWPRAGRLVDLPTYPFEERSFWLAARPVAGLGGTGHPLLTAAVTTPEPELTVHTGRLSTATHPWLSQHAVGGTALLPGTGLIELALHATPPTHSLRELVLEAPLRLPPGGVQVQVTADGKGAVAVYSRATDDDPWTRHAAGSTVPQEEAVPPRHQEKGQPLDLDGLYERFAEHGYDYGPVFRGLRAAWRSGEDIVAEVALPADQQADAYGIHPALLDAALHALAVDTRTAEVAVPFLWEGVTLHARGAGALRVRLTRLGPDRLALEATDATGAPVLSVRSLSVRPIDPAQLAAPAIDREALFHLEWVPAADERRDASGAELLTGNTVTDVLDRLQRWLRDPPAGTRLAVVTTGAVATHPGEHVPDLAGAAVWGLVRSAQAEHPGQFVLLDHDGAGEEAVRAALARPEPQLAIRQGVALAPRLARADRLLSPPDGPWELGMRGGGTIESVDLLPVEARPGGPGPGEVTVALRAAGLNFRDVLICLGMYPGKATIGGEGAGVVLAVGEGVTRFAPGDRVMGMFPEAGPRATTDERLLAPVPDGWSFAEGASVPVAFLTAYYGLVDLAGLRPGETLLLHAVTGGVGMAATQLARHWGVEVYGTASAGKRAVALAQGYDDAHLGNSRTLDFAGQFLAATGGRGVDVVLNSLARDYVDASLRLLPRGGRFVEMGKTDVRDPDRVAADHPGVRYRAFDVTDPGPDRLAEIFAELTPLFAAGALRPLPVTAWDIRRAPEALRYLSQARHTGKLVLTIPCPPDPDGTVLITGGTGVLGTLIARDLVERHGMRHVLLASRSGGTTELGPEVTVAACDAADREALAALLAGIPAEHPLTTVIHAAGVLADATVDALTAEQVDAVLRPKADAARHLHELTRDLDLAEFVLFSSATGTWGAPGQANYAAANAVLDALAQDRRAHGRPAVSMGWGLWAPASGMTGHLGRADLARLRRSGVRALSAEEGVALFAAARGADRAAVLPQRIDLAAIRAAAGEGEVPHLLRGLIGRPQRRAAAAAPVESMARSLAALAGPQRRAALLDLVRGHVGAVLGYGDADPVEPAKTFKELGFDSLAAIELRNRLGGATGLRLPGSLVFDHPTVEALAVHLADELGGAPQAAEAPAVLTDLDRVAAALAAGVVDEAVRAGVTERLRAIWRSWNAAEPGAGRPDLDDVTDDELFSALDDELGMDR</sequence>
<dbReference type="Pfam" id="PF02801">
    <property type="entry name" value="Ketoacyl-synt_C"/>
    <property type="match status" value="1"/>
</dbReference>
<dbReference type="Gene3D" id="1.10.1200.10">
    <property type="entry name" value="ACP-like"/>
    <property type="match status" value="1"/>
</dbReference>
<dbReference type="InterPro" id="IPR032821">
    <property type="entry name" value="PKS_assoc"/>
</dbReference>
<dbReference type="InterPro" id="IPR016039">
    <property type="entry name" value="Thiolase-like"/>
</dbReference>
<dbReference type="InterPro" id="IPR049900">
    <property type="entry name" value="PKS_mFAS_DH"/>
</dbReference>
<organism evidence="12 13">
    <name type="scientific">Dactylosporangium salmoneum</name>
    <dbReference type="NCBI Taxonomy" id="53361"/>
    <lineage>
        <taxon>Bacteria</taxon>
        <taxon>Bacillati</taxon>
        <taxon>Actinomycetota</taxon>
        <taxon>Actinomycetes</taxon>
        <taxon>Micromonosporales</taxon>
        <taxon>Micromonosporaceae</taxon>
        <taxon>Dactylosporangium</taxon>
    </lineage>
</organism>
<keyword evidence="4" id="KW-0597">Phosphoprotein</keyword>
<dbReference type="Gene3D" id="3.40.47.10">
    <property type="match status" value="1"/>
</dbReference>
<dbReference type="CDD" id="cd08956">
    <property type="entry name" value="KR_3_FAS_SDR_x"/>
    <property type="match status" value="1"/>
</dbReference>
<dbReference type="InterPro" id="IPR057326">
    <property type="entry name" value="KR_dom"/>
</dbReference>
<dbReference type="PROSITE" id="PS52004">
    <property type="entry name" value="KS3_2"/>
    <property type="match status" value="1"/>
</dbReference>
<keyword evidence="3" id="KW-0596">Phosphopantetheine</keyword>
<dbReference type="SUPFAM" id="SSF53901">
    <property type="entry name" value="Thiolase-like"/>
    <property type="match status" value="1"/>
</dbReference>
<dbReference type="PANTHER" id="PTHR43775:SF51">
    <property type="entry name" value="INACTIVE PHENOLPHTHIOCEROL SYNTHESIS POLYKETIDE SYNTHASE TYPE I PKS1-RELATED"/>
    <property type="match status" value="1"/>
</dbReference>
<dbReference type="InterPro" id="IPR013154">
    <property type="entry name" value="ADH-like_N"/>
</dbReference>
<dbReference type="SMART" id="SM00829">
    <property type="entry name" value="PKS_ER"/>
    <property type="match status" value="1"/>
</dbReference>
<gene>
    <name evidence="12" type="ORF">GCM10010170_099140</name>
</gene>
<dbReference type="SUPFAM" id="SSF52151">
    <property type="entry name" value="FabD/lysophospholipase-like"/>
    <property type="match status" value="1"/>
</dbReference>
<feature type="domain" description="Ketosynthase family 3 (KS3)" evidence="10">
    <location>
        <begin position="37"/>
        <end position="462"/>
    </location>
</feature>
<feature type="region of interest" description="Disordered" evidence="8">
    <location>
        <begin position="995"/>
        <end position="1020"/>
    </location>
</feature>
<dbReference type="SMART" id="SM01294">
    <property type="entry name" value="PKS_PP_betabranch"/>
    <property type="match status" value="1"/>
</dbReference>
<evidence type="ECO:0000256" key="4">
    <source>
        <dbReference type="ARBA" id="ARBA00022553"/>
    </source>
</evidence>
<dbReference type="Pfam" id="PF21089">
    <property type="entry name" value="PKS_DH_N"/>
    <property type="match status" value="1"/>
</dbReference>
<feature type="domain" description="PKS/mFAS DH" evidence="11">
    <location>
        <begin position="898"/>
        <end position="1154"/>
    </location>
</feature>
<accession>A0ABP5UX78</accession>
<dbReference type="InterPro" id="IPR036291">
    <property type="entry name" value="NAD(P)-bd_dom_sf"/>
</dbReference>
<dbReference type="CDD" id="cd00833">
    <property type="entry name" value="PKS"/>
    <property type="match status" value="1"/>
</dbReference>
<dbReference type="InterPro" id="IPR049551">
    <property type="entry name" value="PKS_DH_C"/>
</dbReference>
<dbReference type="Pfam" id="PF08990">
    <property type="entry name" value="Docking"/>
    <property type="match status" value="1"/>
</dbReference>
<evidence type="ECO:0000259" key="10">
    <source>
        <dbReference type="PROSITE" id="PS52004"/>
    </source>
</evidence>
<dbReference type="PROSITE" id="PS00606">
    <property type="entry name" value="KS3_1"/>
    <property type="match status" value="1"/>
</dbReference>
<feature type="region of interest" description="C-terminal hotdog fold" evidence="7">
    <location>
        <begin position="1020"/>
        <end position="1154"/>
    </location>
</feature>
<dbReference type="EMBL" id="BAAARV010000109">
    <property type="protein sequence ID" value="GAA2387947.1"/>
    <property type="molecule type" value="Genomic_DNA"/>
</dbReference>
<dbReference type="InterPro" id="IPR020806">
    <property type="entry name" value="PKS_PP-bd"/>
</dbReference>
<dbReference type="InterPro" id="IPR015083">
    <property type="entry name" value="NorB/c/GfsB-D-like_docking"/>
</dbReference>
<dbReference type="InterPro" id="IPR016035">
    <property type="entry name" value="Acyl_Trfase/lysoPLipase"/>
</dbReference>
<dbReference type="Pfam" id="PF13602">
    <property type="entry name" value="ADH_zinc_N_2"/>
    <property type="match status" value="1"/>
</dbReference>
<keyword evidence="5" id="KW-0808">Transferase</keyword>
<dbReference type="InterPro" id="IPR001227">
    <property type="entry name" value="Ac_transferase_dom_sf"/>
</dbReference>
<comment type="cofactor">
    <cofactor evidence="1">
        <name>pantetheine 4'-phosphate</name>
        <dbReference type="ChEBI" id="CHEBI:47942"/>
    </cofactor>
</comment>
<dbReference type="Gene3D" id="3.40.50.720">
    <property type="entry name" value="NAD(P)-binding Rossmann-like Domain"/>
    <property type="match status" value="3"/>
</dbReference>
<dbReference type="InterPro" id="IPR020843">
    <property type="entry name" value="ER"/>
</dbReference>
<dbReference type="SMART" id="SM00826">
    <property type="entry name" value="PKS_DH"/>
    <property type="match status" value="1"/>
</dbReference>
<dbReference type="Gene3D" id="3.10.129.110">
    <property type="entry name" value="Polyketide synthase dehydratase"/>
    <property type="match status" value="1"/>
</dbReference>
<dbReference type="Pfam" id="PF14765">
    <property type="entry name" value="PS-DH"/>
    <property type="match status" value="1"/>
</dbReference>
<keyword evidence="13" id="KW-1185">Reference proteome</keyword>
<proteinExistence type="predicted"/>
<name>A0ABP5UX78_9ACTN</name>
<evidence type="ECO:0000313" key="13">
    <source>
        <dbReference type="Proteomes" id="UP001501444"/>
    </source>
</evidence>
<dbReference type="SMART" id="SM00827">
    <property type="entry name" value="PKS_AT"/>
    <property type="match status" value="1"/>
</dbReference>
<feature type="active site" description="Proton acceptor; for dehydratase activity" evidence="7">
    <location>
        <position position="930"/>
    </location>
</feature>
<dbReference type="InterPro" id="IPR006162">
    <property type="entry name" value="Ppantetheine_attach_site"/>
</dbReference>
<dbReference type="InterPro" id="IPR036736">
    <property type="entry name" value="ACP-like_sf"/>
</dbReference>
<dbReference type="SMART" id="SM00825">
    <property type="entry name" value="PKS_KS"/>
    <property type="match status" value="1"/>
</dbReference>
<dbReference type="InterPro" id="IPR014030">
    <property type="entry name" value="Ketoacyl_synth_N"/>
</dbReference>
<dbReference type="InterPro" id="IPR013968">
    <property type="entry name" value="PKS_KR"/>
</dbReference>
<dbReference type="Proteomes" id="UP001501444">
    <property type="component" value="Unassembled WGS sequence"/>
</dbReference>
<dbReference type="Gene3D" id="3.30.70.3290">
    <property type="match status" value="1"/>
</dbReference>
<evidence type="ECO:0000256" key="2">
    <source>
        <dbReference type="ARBA" id="ARBA00004792"/>
    </source>
</evidence>
<feature type="active site" description="Proton donor; for dehydratase activity" evidence="7">
    <location>
        <position position="1079"/>
    </location>
</feature>
<comment type="caution">
    <text evidence="12">The sequence shown here is derived from an EMBL/GenBank/DDBJ whole genome shotgun (WGS) entry which is preliminary data.</text>
</comment>
<dbReference type="Pfam" id="PF00550">
    <property type="entry name" value="PP-binding"/>
    <property type="match status" value="1"/>
</dbReference>
<evidence type="ECO:0000256" key="8">
    <source>
        <dbReference type="SAM" id="MobiDB-lite"/>
    </source>
</evidence>
<dbReference type="InterPro" id="IPR020841">
    <property type="entry name" value="PKS_Beta-ketoAc_synthase_dom"/>
</dbReference>
<feature type="domain" description="Carrier" evidence="9">
    <location>
        <begin position="1889"/>
        <end position="1964"/>
    </location>
</feature>
<comment type="pathway">
    <text evidence="2">Antibiotic biosynthesis.</text>
</comment>
<dbReference type="PANTHER" id="PTHR43775">
    <property type="entry name" value="FATTY ACID SYNTHASE"/>
    <property type="match status" value="1"/>
</dbReference>
<evidence type="ECO:0000256" key="1">
    <source>
        <dbReference type="ARBA" id="ARBA00001957"/>
    </source>
</evidence>
<dbReference type="Pfam" id="PF16197">
    <property type="entry name" value="KAsynt_C_assoc"/>
    <property type="match status" value="1"/>
</dbReference>
<evidence type="ECO:0000256" key="7">
    <source>
        <dbReference type="PROSITE-ProRule" id="PRU01363"/>
    </source>
</evidence>
<dbReference type="CDD" id="cd05195">
    <property type="entry name" value="enoyl_red"/>
    <property type="match status" value="1"/>
</dbReference>
<dbReference type="Pfam" id="PF00698">
    <property type="entry name" value="Acyl_transf_1"/>
    <property type="match status" value="1"/>
</dbReference>
<dbReference type="SUPFAM" id="SSF47336">
    <property type="entry name" value="ACP-like"/>
    <property type="match status" value="1"/>
</dbReference>
<evidence type="ECO:0000256" key="3">
    <source>
        <dbReference type="ARBA" id="ARBA00022450"/>
    </source>
</evidence>
<dbReference type="PROSITE" id="PS52019">
    <property type="entry name" value="PKS_MFAS_DH"/>
    <property type="match status" value="1"/>
</dbReference>
<keyword evidence="6" id="KW-0511">Multifunctional enzyme</keyword>
<dbReference type="InterPro" id="IPR049552">
    <property type="entry name" value="PKS_DH_N"/>
</dbReference>
<dbReference type="Gene3D" id="3.40.366.10">
    <property type="entry name" value="Malonyl-Coenzyme A Acyl Carrier Protein, domain 2"/>
    <property type="match status" value="1"/>
</dbReference>
<dbReference type="Pfam" id="PF08240">
    <property type="entry name" value="ADH_N"/>
    <property type="match status" value="1"/>
</dbReference>
<protein>
    <submittedName>
        <fullName evidence="12">Uncharacterized protein</fullName>
    </submittedName>
</protein>
<dbReference type="SMART" id="SM00823">
    <property type="entry name" value="PKS_PP"/>
    <property type="match status" value="1"/>
</dbReference>
<dbReference type="InterPro" id="IPR055123">
    <property type="entry name" value="SpnB-like_Rossmann"/>
</dbReference>
<dbReference type="RefSeq" id="WP_344619714.1">
    <property type="nucleotide sequence ID" value="NZ_BAAARV010000109.1"/>
</dbReference>
<dbReference type="SUPFAM" id="SSF51735">
    <property type="entry name" value="NAD(P)-binding Rossmann-fold domains"/>
    <property type="match status" value="3"/>
</dbReference>
<evidence type="ECO:0000259" key="11">
    <source>
        <dbReference type="PROSITE" id="PS52019"/>
    </source>
</evidence>
<evidence type="ECO:0000259" key="9">
    <source>
        <dbReference type="PROSITE" id="PS50075"/>
    </source>
</evidence>
<dbReference type="InterPro" id="IPR042104">
    <property type="entry name" value="PKS_dehydratase_sf"/>
</dbReference>
<dbReference type="SUPFAM" id="SSF50129">
    <property type="entry name" value="GroES-like"/>
    <property type="match status" value="1"/>
</dbReference>